<dbReference type="PANTHER" id="PTHR12228">
    <property type="entry name" value="TRANSCRIPTION INITIATION FACTOR TFIID 55 KD SUBUNIT-RELATED"/>
    <property type="match status" value="1"/>
</dbReference>
<feature type="domain" description="TAFII55 protein conserved region" evidence="6">
    <location>
        <begin position="27"/>
        <end position="186"/>
    </location>
</feature>
<keyword evidence="8" id="KW-1185">Reference proteome</keyword>
<dbReference type="Proteomes" id="UP000050794">
    <property type="component" value="Unassembled WGS sequence"/>
</dbReference>
<organism evidence="8 9">
    <name type="scientific">Toxocara canis</name>
    <name type="common">Canine roundworm</name>
    <dbReference type="NCBI Taxonomy" id="6265"/>
    <lineage>
        <taxon>Eukaryota</taxon>
        <taxon>Metazoa</taxon>
        <taxon>Ecdysozoa</taxon>
        <taxon>Nematoda</taxon>
        <taxon>Chromadorea</taxon>
        <taxon>Rhabditida</taxon>
        <taxon>Spirurina</taxon>
        <taxon>Ascaridomorpha</taxon>
        <taxon>Ascaridoidea</taxon>
        <taxon>Toxocaridae</taxon>
        <taxon>Toxocara</taxon>
    </lineage>
</organism>
<dbReference type="SMART" id="SM01370">
    <property type="entry name" value="TAFII55_N"/>
    <property type="match status" value="1"/>
</dbReference>
<name>A0A183V920_TOXCA</name>
<reference evidence="7 8" key="2">
    <citation type="submission" date="2018-11" db="EMBL/GenBank/DDBJ databases">
        <authorList>
            <consortium name="Pathogen Informatics"/>
        </authorList>
    </citation>
    <scope>NUCLEOTIDE SEQUENCE [LARGE SCALE GENOMIC DNA]</scope>
</reference>
<dbReference type="GO" id="GO:0016251">
    <property type="term" value="F:RNA polymerase II general transcription initiation factor activity"/>
    <property type="evidence" value="ECO:0007669"/>
    <property type="project" value="TreeGrafter"/>
</dbReference>
<keyword evidence="5" id="KW-0539">Nucleus</keyword>
<sequence length="195" mass="22423">MSAGSSKLLAKHVPRHLADAAERMQEWENHIIIRFPEDIAEQIGIFAGKVVDESREERLAIRFSPDLRNANVRFGENVMSGRIYDLPCVSEVMKTIDKKNVYKVADVSQIMICSHTADTAPRCSSSKLASETKDDKAYQWPHGLTPPMKNVRKKRFRKTIKKKYVDVPEIERELRMLLRNDVAADSVHWEVNELF</sequence>
<evidence type="ECO:0000313" key="8">
    <source>
        <dbReference type="Proteomes" id="UP000050794"/>
    </source>
</evidence>
<evidence type="ECO:0000256" key="5">
    <source>
        <dbReference type="ARBA" id="ARBA00023242"/>
    </source>
</evidence>
<evidence type="ECO:0000256" key="3">
    <source>
        <dbReference type="ARBA" id="ARBA00023015"/>
    </source>
</evidence>
<comment type="similarity">
    <text evidence="2">Belongs to the TAF7 family.</text>
</comment>
<keyword evidence="3" id="KW-0805">Transcription regulation</keyword>
<dbReference type="InterPro" id="IPR006751">
    <property type="entry name" value="TAFII55_prot_cons_reg"/>
</dbReference>
<comment type="subcellular location">
    <subcellularLocation>
        <location evidence="1">Nucleus</location>
    </subcellularLocation>
</comment>
<dbReference type="InterPro" id="IPR037817">
    <property type="entry name" value="TAF7"/>
</dbReference>
<evidence type="ECO:0000256" key="1">
    <source>
        <dbReference type="ARBA" id="ARBA00004123"/>
    </source>
</evidence>
<evidence type="ECO:0000256" key="2">
    <source>
        <dbReference type="ARBA" id="ARBA00009368"/>
    </source>
</evidence>
<evidence type="ECO:0000259" key="6">
    <source>
        <dbReference type="SMART" id="SM01370"/>
    </source>
</evidence>
<dbReference type="PANTHER" id="PTHR12228:SF0">
    <property type="entry name" value="TATA-BOX BINDING PROTEIN ASSOCIATED FACTOR 7"/>
    <property type="match status" value="1"/>
</dbReference>
<dbReference type="CDD" id="cd08047">
    <property type="entry name" value="TAF7"/>
    <property type="match status" value="1"/>
</dbReference>
<keyword evidence="4" id="KW-0804">Transcription</keyword>
<dbReference type="WBParaSite" id="TCNE_0001724101-mRNA-1">
    <property type="protein sequence ID" value="TCNE_0001724101-mRNA-1"/>
    <property type="gene ID" value="TCNE_0001724101"/>
</dbReference>
<evidence type="ECO:0000313" key="9">
    <source>
        <dbReference type="WBParaSite" id="TCNE_0001724101-mRNA-1"/>
    </source>
</evidence>
<reference evidence="9" key="1">
    <citation type="submission" date="2016-06" db="UniProtKB">
        <authorList>
            <consortium name="WormBaseParasite"/>
        </authorList>
    </citation>
    <scope>IDENTIFICATION</scope>
</reference>
<evidence type="ECO:0000313" key="7">
    <source>
        <dbReference type="EMBL" id="VDM48562.1"/>
    </source>
</evidence>
<dbReference type="EMBL" id="UYWY01024268">
    <property type="protein sequence ID" value="VDM48562.1"/>
    <property type="molecule type" value="Genomic_DNA"/>
</dbReference>
<gene>
    <name evidence="7" type="ORF">TCNE_LOCUS17241</name>
</gene>
<dbReference type="Pfam" id="PF04658">
    <property type="entry name" value="TAFII55_N"/>
    <property type="match status" value="1"/>
</dbReference>
<accession>A0A183V920</accession>
<proteinExistence type="inferred from homology"/>
<dbReference type="GO" id="GO:0051123">
    <property type="term" value="P:RNA polymerase II preinitiation complex assembly"/>
    <property type="evidence" value="ECO:0007669"/>
    <property type="project" value="TreeGrafter"/>
</dbReference>
<dbReference type="GO" id="GO:0005669">
    <property type="term" value="C:transcription factor TFIID complex"/>
    <property type="evidence" value="ECO:0007669"/>
    <property type="project" value="InterPro"/>
</dbReference>
<protein>
    <submittedName>
        <fullName evidence="9">TAFII55_N domain-containing protein</fullName>
    </submittedName>
</protein>
<dbReference type="AlphaFoldDB" id="A0A183V920"/>
<evidence type="ECO:0000256" key="4">
    <source>
        <dbReference type="ARBA" id="ARBA00023163"/>
    </source>
</evidence>